<evidence type="ECO:0000313" key="2">
    <source>
        <dbReference type="Proteomes" id="UP000691718"/>
    </source>
</evidence>
<evidence type="ECO:0000313" key="1">
    <source>
        <dbReference type="EMBL" id="CAG5048425.1"/>
    </source>
</evidence>
<dbReference type="EMBL" id="CAJQZP010001459">
    <property type="protein sequence ID" value="CAG5048425.1"/>
    <property type="molecule type" value="Genomic_DNA"/>
</dbReference>
<dbReference type="Proteomes" id="UP000691718">
    <property type="component" value="Unassembled WGS sequence"/>
</dbReference>
<comment type="caution">
    <text evidence="1">The sequence shown here is derived from an EMBL/GenBank/DDBJ whole genome shotgun (WGS) entry which is preliminary data.</text>
</comment>
<dbReference type="AlphaFoldDB" id="A0A8S3Y6L9"/>
<protein>
    <submittedName>
        <fullName evidence="1">(apollo) hypothetical protein</fullName>
    </submittedName>
</protein>
<keyword evidence="2" id="KW-1185">Reference proteome</keyword>
<name>A0A8S3Y6L9_PARAO</name>
<proteinExistence type="predicted"/>
<gene>
    <name evidence="1" type="ORF">PAPOLLO_LOCUS24226</name>
</gene>
<dbReference type="OrthoDB" id="8194222at2759"/>
<sequence length="77" mass="9019">MSLNKASIQFLIPKTTLKRKLEKYKSTQITVKATKKLGRFEQDFTKAQETVLATYVKQIESLFIWINHEKSTSWLVI</sequence>
<organism evidence="1 2">
    <name type="scientific">Parnassius apollo</name>
    <name type="common">Apollo butterfly</name>
    <name type="synonym">Papilio apollo</name>
    <dbReference type="NCBI Taxonomy" id="110799"/>
    <lineage>
        <taxon>Eukaryota</taxon>
        <taxon>Metazoa</taxon>
        <taxon>Ecdysozoa</taxon>
        <taxon>Arthropoda</taxon>
        <taxon>Hexapoda</taxon>
        <taxon>Insecta</taxon>
        <taxon>Pterygota</taxon>
        <taxon>Neoptera</taxon>
        <taxon>Endopterygota</taxon>
        <taxon>Lepidoptera</taxon>
        <taxon>Glossata</taxon>
        <taxon>Ditrysia</taxon>
        <taxon>Papilionoidea</taxon>
        <taxon>Papilionidae</taxon>
        <taxon>Parnassiinae</taxon>
        <taxon>Parnassini</taxon>
        <taxon>Parnassius</taxon>
        <taxon>Parnassius</taxon>
    </lineage>
</organism>
<reference evidence="1" key="1">
    <citation type="submission" date="2021-04" db="EMBL/GenBank/DDBJ databases">
        <authorList>
            <person name="Tunstrom K."/>
        </authorList>
    </citation>
    <scope>NUCLEOTIDE SEQUENCE</scope>
</reference>
<accession>A0A8S3Y6L9</accession>